<comment type="caution">
    <text evidence="2">The sequence shown here is derived from an EMBL/GenBank/DDBJ whole genome shotgun (WGS) entry which is preliminary data.</text>
</comment>
<accession>A0A3M8W271</accession>
<feature type="domain" description="N-acetyltransferase" evidence="1">
    <location>
        <begin position="6"/>
        <end position="150"/>
    </location>
</feature>
<evidence type="ECO:0000313" key="2">
    <source>
        <dbReference type="EMBL" id="RNG24104.1"/>
    </source>
</evidence>
<dbReference type="AlphaFoldDB" id="A0A3M8W271"/>
<evidence type="ECO:0000313" key="3">
    <source>
        <dbReference type="Proteomes" id="UP000275401"/>
    </source>
</evidence>
<sequence length="163" mass="18338">MSGPRVRLRAVNRDDLAVFFDYHRDAEANRMAAFTAEDPDDRGAFDERWDRILGDDTVVKRTVLYDGRVAGNVLGFEQYGDPSVGYWIGREHWGKGIATRALAVFLEEVPLRPLYARVAADNAGSLRVLEKCGFRVTREERAFAAARGREIGELVLVLGPVRR</sequence>
<dbReference type="SUPFAM" id="SSF55729">
    <property type="entry name" value="Acyl-CoA N-acyltransferases (Nat)"/>
    <property type="match status" value="1"/>
</dbReference>
<dbReference type="PROSITE" id="PS51186">
    <property type="entry name" value="GNAT"/>
    <property type="match status" value="1"/>
</dbReference>
<dbReference type="RefSeq" id="WP_123100960.1">
    <property type="nucleotide sequence ID" value="NZ_RIBZ01000234.1"/>
</dbReference>
<protein>
    <submittedName>
        <fullName evidence="2">N-acetyltransferase</fullName>
    </submittedName>
</protein>
<dbReference type="Gene3D" id="3.40.630.30">
    <property type="match status" value="1"/>
</dbReference>
<keyword evidence="2" id="KW-0808">Transferase</keyword>
<dbReference type="InterPro" id="IPR000182">
    <property type="entry name" value="GNAT_dom"/>
</dbReference>
<evidence type="ECO:0000259" key="1">
    <source>
        <dbReference type="PROSITE" id="PS51186"/>
    </source>
</evidence>
<keyword evidence="3" id="KW-1185">Reference proteome</keyword>
<dbReference type="Proteomes" id="UP000275401">
    <property type="component" value="Unassembled WGS sequence"/>
</dbReference>
<dbReference type="Pfam" id="PF13302">
    <property type="entry name" value="Acetyltransf_3"/>
    <property type="match status" value="1"/>
</dbReference>
<gene>
    <name evidence="2" type="ORF">EEJ42_18030</name>
</gene>
<dbReference type="InterPro" id="IPR016181">
    <property type="entry name" value="Acyl_CoA_acyltransferase"/>
</dbReference>
<name>A0A3M8W271_9ACTN</name>
<dbReference type="GO" id="GO:0016747">
    <property type="term" value="F:acyltransferase activity, transferring groups other than amino-acyl groups"/>
    <property type="evidence" value="ECO:0007669"/>
    <property type="project" value="InterPro"/>
</dbReference>
<proteinExistence type="predicted"/>
<organism evidence="2 3">
    <name type="scientific">Streptomyces botrytidirepellens</name>
    <dbReference type="NCBI Taxonomy" id="2486417"/>
    <lineage>
        <taxon>Bacteria</taxon>
        <taxon>Bacillati</taxon>
        <taxon>Actinomycetota</taxon>
        <taxon>Actinomycetes</taxon>
        <taxon>Kitasatosporales</taxon>
        <taxon>Streptomycetaceae</taxon>
        <taxon>Streptomyces</taxon>
    </lineage>
</organism>
<dbReference type="EMBL" id="RIBZ01000234">
    <property type="protein sequence ID" value="RNG24104.1"/>
    <property type="molecule type" value="Genomic_DNA"/>
</dbReference>
<reference evidence="2 3" key="1">
    <citation type="submission" date="2018-11" db="EMBL/GenBank/DDBJ databases">
        <title>The Potential of Streptomyces as Biocontrol Agents against the Tomato grey mould, Botrytis cinerea (Gray mold) Frontiers in Microbiology.</title>
        <authorList>
            <person name="Li D."/>
        </authorList>
    </citation>
    <scope>NUCLEOTIDE SEQUENCE [LARGE SCALE GENOMIC DNA]</scope>
    <source>
        <strain evidence="2 3">NEAU-LD23</strain>
    </source>
</reference>
<dbReference type="PANTHER" id="PTHR43328:SF1">
    <property type="entry name" value="N-ACETYLTRANSFERASE DOMAIN-CONTAINING PROTEIN"/>
    <property type="match status" value="1"/>
</dbReference>
<dbReference type="PANTHER" id="PTHR43328">
    <property type="entry name" value="ACETYLTRANSFERASE-RELATED"/>
    <property type="match status" value="1"/>
</dbReference>